<dbReference type="InterPro" id="IPR049450">
    <property type="entry name" value="ACOT8-like_C"/>
</dbReference>
<dbReference type="RefSeq" id="WP_048556472.1">
    <property type="nucleotide sequence ID" value="NZ_HF570958.1"/>
</dbReference>
<feature type="domain" description="Acyl-CoA thioesterase-like C-terminal" evidence="2">
    <location>
        <begin position="137"/>
        <end position="272"/>
    </location>
</feature>
<sequence>MTEFDDALALSVLDGGTSSGRLGGGWRIGGAVNGGLLMALATKALGDRLAAEGAPQAHGDPVVLSAYFLSAAAKGPVEAVSEVVRMGRTLSTGEVSLFQDGPDGPVERLRALGSFGDLGAMGDTVLRSPAPPDVPSPEECLASADAPSPLRGKVPLMDRVDLRLDPRTAGWAVGSPTQEGRMRGWIRFADGRPVDALSLLFFLDALPPVAFDLGILGWAPTLEFTGHVRARPADGWLLVEASTDTVTASVMEEDARIWDSTGRLVAQSRQLAGIRLPEGAAPGSPGGTPG</sequence>
<comment type="caution">
    <text evidence="3">The sequence shown here is derived from an EMBL/GenBank/DDBJ whole genome shotgun (WGS) entry which is preliminary data.</text>
</comment>
<evidence type="ECO:0000313" key="4">
    <source>
        <dbReference type="Proteomes" id="UP000035721"/>
    </source>
</evidence>
<dbReference type="Proteomes" id="UP000035721">
    <property type="component" value="Unassembled WGS sequence"/>
</dbReference>
<evidence type="ECO:0008006" key="5">
    <source>
        <dbReference type="Google" id="ProtNLM"/>
    </source>
</evidence>
<feature type="domain" description="Acyl-CoA thioesterase-like N-terminal HotDog" evidence="1">
    <location>
        <begin position="24"/>
        <end position="116"/>
    </location>
</feature>
<accession>A0A077LU50</accession>
<dbReference type="PANTHER" id="PTHR38110:SF1">
    <property type="entry name" value="THIOESTERASE DOMAIN-CONTAINING PROTEIN"/>
    <property type="match status" value="1"/>
</dbReference>
<dbReference type="Gene3D" id="2.40.160.210">
    <property type="entry name" value="Acyl-CoA thioesterase, double hotdog domain"/>
    <property type="match status" value="1"/>
</dbReference>
<dbReference type="AlphaFoldDB" id="A0A077LU50"/>
<dbReference type="STRING" id="1194083.BN12_1570006"/>
<dbReference type="PANTHER" id="PTHR38110">
    <property type="entry name" value="CHROMOSOME 23, WHOLE GENOME SHOTGUN SEQUENCE"/>
    <property type="match status" value="1"/>
</dbReference>
<protein>
    <recommendedName>
        <fullName evidence="5">TesB-like acyl-CoA thioesterase 3</fullName>
    </recommendedName>
</protein>
<dbReference type="InterPro" id="IPR049449">
    <property type="entry name" value="TesB_ACOT8-like_N"/>
</dbReference>
<evidence type="ECO:0000259" key="1">
    <source>
        <dbReference type="Pfam" id="PF13622"/>
    </source>
</evidence>
<dbReference type="Pfam" id="PF13622">
    <property type="entry name" value="4HBT_3"/>
    <property type="match status" value="1"/>
</dbReference>
<evidence type="ECO:0000313" key="3">
    <source>
        <dbReference type="EMBL" id="CCH76991.1"/>
    </source>
</evidence>
<dbReference type="Pfam" id="PF20789">
    <property type="entry name" value="4HBT_3C"/>
    <property type="match status" value="1"/>
</dbReference>
<dbReference type="InterPro" id="IPR042171">
    <property type="entry name" value="Acyl-CoA_hotdog"/>
</dbReference>
<dbReference type="SUPFAM" id="SSF54637">
    <property type="entry name" value="Thioesterase/thiol ester dehydrase-isomerase"/>
    <property type="match status" value="2"/>
</dbReference>
<reference evidence="3 4" key="1">
    <citation type="journal article" date="2013" name="ISME J.">
        <title>A metabolic model for members of the genus Tetrasphaera involved in enhanced biological phosphorus removal.</title>
        <authorList>
            <person name="Kristiansen R."/>
            <person name="Nguyen H.T.T."/>
            <person name="Saunders A.M."/>
            <person name="Nielsen J.L."/>
            <person name="Wimmer R."/>
            <person name="Le V.Q."/>
            <person name="McIlroy S.J."/>
            <person name="Petrovski S."/>
            <person name="Seviour R.J."/>
            <person name="Calteau A."/>
            <person name="Nielsen K.L."/>
            <person name="Nielsen P.H."/>
        </authorList>
    </citation>
    <scope>NUCLEOTIDE SEQUENCE [LARGE SCALE GENOMIC DNA]</scope>
    <source>
        <strain evidence="3 4">T1-X7</strain>
    </source>
</reference>
<keyword evidence="4" id="KW-1185">Reference proteome</keyword>
<evidence type="ECO:0000259" key="2">
    <source>
        <dbReference type="Pfam" id="PF20789"/>
    </source>
</evidence>
<proteinExistence type="predicted"/>
<dbReference type="InterPro" id="IPR052389">
    <property type="entry name" value="Sec_Metab_Biosynth-Assoc"/>
</dbReference>
<dbReference type="InterPro" id="IPR029069">
    <property type="entry name" value="HotDog_dom_sf"/>
</dbReference>
<name>A0A077LU50_9MICO</name>
<dbReference type="EMBL" id="CAJB01000065">
    <property type="protein sequence ID" value="CCH76991.1"/>
    <property type="molecule type" value="Genomic_DNA"/>
</dbReference>
<gene>
    <name evidence="3" type="ORF">BN12_1570006</name>
</gene>
<organism evidence="3 4">
    <name type="scientific">Nostocoides japonicum T1-X7</name>
    <dbReference type="NCBI Taxonomy" id="1194083"/>
    <lineage>
        <taxon>Bacteria</taxon>
        <taxon>Bacillati</taxon>
        <taxon>Actinomycetota</taxon>
        <taxon>Actinomycetes</taxon>
        <taxon>Micrococcales</taxon>
        <taxon>Intrasporangiaceae</taxon>
        <taxon>Nostocoides</taxon>
    </lineage>
</organism>